<dbReference type="Pfam" id="PF00153">
    <property type="entry name" value="Mito_carr"/>
    <property type="match status" value="3"/>
</dbReference>
<dbReference type="InterPro" id="IPR049562">
    <property type="entry name" value="SLC25A33/36-like"/>
</dbReference>
<reference evidence="12" key="1">
    <citation type="submission" date="2020-05" db="EMBL/GenBank/DDBJ databases">
        <title>Phylogenomic resolution of chytrid fungi.</title>
        <authorList>
            <person name="Stajich J.E."/>
            <person name="Amses K."/>
            <person name="Simmons R."/>
            <person name="Seto K."/>
            <person name="Myers J."/>
            <person name="Bonds A."/>
            <person name="Quandt C.A."/>
            <person name="Barry K."/>
            <person name="Liu P."/>
            <person name="Grigoriev I."/>
            <person name="Longcore J.E."/>
            <person name="James T.Y."/>
        </authorList>
    </citation>
    <scope>NUCLEOTIDE SEQUENCE</scope>
    <source>
        <strain evidence="12">JEL0476</strain>
    </source>
</reference>
<evidence type="ECO:0000256" key="10">
    <source>
        <dbReference type="RuleBase" id="RU000488"/>
    </source>
</evidence>
<dbReference type="EMBL" id="JADGJW010001238">
    <property type="protein sequence ID" value="KAJ3205058.1"/>
    <property type="molecule type" value="Genomic_DNA"/>
</dbReference>
<keyword evidence="2 10" id="KW-0813">Transport</keyword>
<feature type="transmembrane region" description="Helical" evidence="11">
    <location>
        <begin position="61"/>
        <end position="84"/>
    </location>
</feature>
<name>A0AAD5TUG7_9FUNG</name>
<evidence type="ECO:0000256" key="1">
    <source>
        <dbReference type="ARBA" id="ARBA00004448"/>
    </source>
</evidence>
<comment type="caution">
    <text evidence="12">The sequence shown here is derived from an EMBL/GenBank/DDBJ whole genome shotgun (WGS) entry which is preliminary data.</text>
</comment>
<dbReference type="InterPro" id="IPR002067">
    <property type="entry name" value="MCP"/>
</dbReference>
<dbReference type="PANTHER" id="PTHR45829:SF4">
    <property type="entry name" value="MITOCHONDRIAL CARRIER PROTEIN RIM2"/>
    <property type="match status" value="1"/>
</dbReference>
<comment type="subcellular location">
    <subcellularLocation>
        <location evidence="1">Mitochondrion inner membrane</location>
        <topology evidence="1">Multi-pass membrane protein</topology>
    </subcellularLocation>
</comment>
<dbReference type="Proteomes" id="UP001211065">
    <property type="component" value="Unassembled WGS sequence"/>
</dbReference>
<keyword evidence="7" id="KW-0496">Mitochondrion</keyword>
<dbReference type="Gene3D" id="1.50.40.10">
    <property type="entry name" value="Mitochondrial carrier domain"/>
    <property type="match status" value="1"/>
</dbReference>
<dbReference type="InterPro" id="IPR018108">
    <property type="entry name" value="MCP_transmembrane"/>
</dbReference>
<evidence type="ECO:0000256" key="3">
    <source>
        <dbReference type="ARBA" id="ARBA00022692"/>
    </source>
</evidence>
<organism evidence="12 13">
    <name type="scientific">Clydaea vesicula</name>
    <dbReference type="NCBI Taxonomy" id="447962"/>
    <lineage>
        <taxon>Eukaryota</taxon>
        <taxon>Fungi</taxon>
        <taxon>Fungi incertae sedis</taxon>
        <taxon>Chytridiomycota</taxon>
        <taxon>Chytridiomycota incertae sedis</taxon>
        <taxon>Chytridiomycetes</taxon>
        <taxon>Lobulomycetales</taxon>
        <taxon>Lobulomycetaceae</taxon>
        <taxon>Clydaea</taxon>
    </lineage>
</organism>
<evidence type="ECO:0000313" key="13">
    <source>
        <dbReference type="Proteomes" id="UP001211065"/>
    </source>
</evidence>
<keyword evidence="4" id="KW-0677">Repeat</keyword>
<keyword evidence="3 9" id="KW-0812">Transmembrane</keyword>
<keyword evidence="5" id="KW-0999">Mitochondrion inner membrane</keyword>
<feature type="transmembrane region" description="Helical" evidence="11">
    <location>
        <begin position="20"/>
        <end position="41"/>
    </location>
</feature>
<dbReference type="InterPro" id="IPR023395">
    <property type="entry name" value="MCP_dom_sf"/>
</dbReference>
<comment type="similarity">
    <text evidence="10">Belongs to the mitochondrial carrier (TC 2.A.29) family.</text>
</comment>
<dbReference type="GO" id="GO:1990519">
    <property type="term" value="P:pyrimidine nucleotide import into mitochondrion"/>
    <property type="evidence" value="ECO:0007669"/>
    <property type="project" value="TreeGrafter"/>
</dbReference>
<dbReference type="AlphaFoldDB" id="A0AAD5TUG7"/>
<evidence type="ECO:0000256" key="2">
    <source>
        <dbReference type="ARBA" id="ARBA00022448"/>
    </source>
</evidence>
<dbReference type="PANTHER" id="PTHR45829">
    <property type="entry name" value="MITOCHONDRIAL CARRIER PROTEIN RIM2"/>
    <property type="match status" value="1"/>
</dbReference>
<dbReference type="PRINTS" id="PR00784">
    <property type="entry name" value="MTUNCOUPLING"/>
</dbReference>
<evidence type="ECO:0000256" key="6">
    <source>
        <dbReference type="ARBA" id="ARBA00022989"/>
    </source>
</evidence>
<dbReference type="GO" id="GO:0005743">
    <property type="term" value="C:mitochondrial inner membrane"/>
    <property type="evidence" value="ECO:0007669"/>
    <property type="project" value="UniProtKB-SubCell"/>
</dbReference>
<dbReference type="GO" id="GO:0015218">
    <property type="term" value="F:pyrimidine nucleotide transmembrane transporter activity"/>
    <property type="evidence" value="ECO:0007669"/>
    <property type="project" value="InterPro"/>
</dbReference>
<keyword evidence="8 9" id="KW-0472">Membrane</keyword>
<gene>
    <name evidence="12" type="ORF">HK099_000929</name>
</gene>
<sequence>MKGVVNILGTIRREEGIRALWKGLGPNLIGVVPARSIYFATYSQGKHLYSKYLNNGVESSFIHMLSAATAGASVALVTNPIWLVKTRMQLQNESAALDIIRYKNSFHCAYVVFKTEGIRALYKGFSASLVGLSESTLQFVTYEWIKKIQREKREKLFYQQNLKKNNFNNNNNNQEKKNLINPLVFIDSPNWFELFFSAAIAKLGATLITYPHEVLRTRLRQSPDSSGNIKYKGLINSTKLILREEGIAAFYGGMTAHIMRVVPNAAILFFTYEVIVHWWQRKPSS</sequence>
<dbReference type="SUPFAM" id="SSF103506">
    <property type="entry name" value="Mitochondrial carrier"/>
    <property type="match status" value="1"/>
</dbReference>
<dbReference type="PROSITE" id="PS50920">
    <property type="entry name" value="SOLCAR"/>
    <property type="match status" value="3"/>
</dbReference>
<accession>A0AAD5TUG7</accession>
<feature type="repeat" description="Solcar" evidence="9">
    <location>
        <begin position="189"/>
        <end position="278"/>
    </location>
</feature>
<protein>
    <recommendedName>
        <fullName evidence="14">Mitochondrial carrier protein</fullName>
    </recommendedName>
</protein>
<evidence type="ECO:0008006" key="14">
    <source>
        <dbReference type="Google" id="ProtNLM"/>
    </source>
</evidence>
<evidence type="ECO:0000313" key="12">
    <source>
        <dbReference type="EMBL" id="KAJ3205058.1"/>
    </source>
</evidence>
<evidence type="ECO:0000256" key="4">
    <source>
        <dbReference type="ARBA" id="ARBA00022737"/>
    </source>
</evidence>
<evidence type="ECO:0000256" key="9">
    <source>
        <dbReference type="PROSITE-ProRule" id="PRU00282"/>
    </source>
</evidence>
<feature type="transmembrane region" description="Helical" evidence="11">
    <location>
        <begin position="261"/>
        <end position="279"/>
    </location>
</feature>
<evidence type="ECO:0000256" key="11">
    <source>
        <dbReference type="SAM" id="Phobius"/>
    </source>
</evidence>
<proteinExistence type="inferred from homology"/>
<evidence type="ECO:0000256" key="5">
    <source>
        <dbReference type="ARBA" id="ARBA00022792"/>
    </source>
</evidence>
<feature type="repeat" description="Solcar" evidence="9">
    <location>
        <begin position="58"/>
        <end position="148"/>
    </location>
</feature>
<evidence type="ECO:0000256" key="8">
    <source>
        <dbReference type="ARBA" id="ARBA00023136"/>
    </source>
</evidence>
<keyword evidence="13" id="KW-1185">Reference proteome</keyword>
<feature type="repeat" description="Solcar" evidence="9">
    <location>
        <begin position="1"/>
        <end position="48"/>
    </location>
</feature>
<keyword evidence="6 11" id="KW-1133">Transmembrane helix</keyword>
<evidence type="ECO:0000256" key="7">
    <source>
        <dbReference type="ARBA" id="ARBA00023128"/>
    </source>
</evidence>